<organism evidence="1 2">
    <name type="scientific">Ixodes persulcatus</name>
    <name type="common">Taiga tick</name>
    <dbReference type="NCBI Taxonomy" id="34615"/>
    <lineage>
        <taxon>Eukaryota</taxon>
        <taxon>Metazoa</taxon>
        <taxon>Ecdysozoa</taxon>
        <taxon>Arthropoda</taxon>
        <taxon>Chelicerata</taxon>
        <taxon>Arachnida</taxon>
        <taxon>Acari</taxon>
        <taxon>Parasitiformes</taxon>
        <taxon>Ixodida</taxon>
        <taxon>Ixodoidea</taxon>
        <taxon>Ixodidae</taxon>
        <taxon>Ixodinae</taxon>
        <taxon>Ixodes</taxon>
    </lineage>
</organism>
<dbReference type="EMBL" id="JABSTQ010010705">
    <property type="protein sequence ID" value="KAG0418740.1"/>
    <property type="molecule type" value="Genomic_DNA"/>
</dbReference>
<protein>
    <submittedName>
        <fullName evidence="1">Uncharacterized protein</fullName>
    </submittedName>
</protein>
<evidence type="ECO:0000313" key="1">
    <source>
        <dbReference type="EMBL" id="KAG0418740.1"/>
    </source>
</evidence>
<comment type="caution">
    <text evidence="1">The sequence shown here is derived from an EMBL/GenBank/DDBJ whole genome shotgun (WGS) entry which is preliminary data.</text>
</comment>
<evidence type="ECO:0000313" key="2">
    <source>
        <dbReference type="Proteomes" id="UP000805193"/>
    </source>
</evidence>
<keyword evidence="2" id="KW-1185">Reference proteome</keyword>
<dbReference type="Proteomes" id="UP000805193">
    <property type="component" value="Unassembled WGS sequence"/>
</dbReference>
<sequence>MLVKRRPYDGMNDKLRKESLIWGFRTCQNLAFLWYGNGTAAGFELKEPTYKHTLHAYPTPPSPDDSPFTPPQQPHTLGSDHYITSTCLTLKGISTTPQFPPPTQTDWDLFRTECPLPPTTTCDSDLEQWTTHLLSAKQIATKTIDPPPSAEYVDTHLHTDATFASNYKSLRTRIETHAFTLARNNWNNICDKMRGQLSTKKTQSRHQTTQVIAGTQLSPTALCDTLRSIYIPPPSSHRVGPPQYTGNPNPELDAPITFAELQAGVQALKRNTTPGHDNITNTLLRHLNEEVLEYLVQLFNQHWLNHTLPSTWKHSNITLIPKPEKKNSIHNLRPHLTYLLSRPTSRTRPAESRLHFYHYIYNLLAQRTATIRLGHVQSDSFYMPDRGTPQGAVLSPMLFHLTLIPLARTLLTIPTLRSTLYAADIALWVHSGSDQHIEATLQHGLNQVLHHIELLELQCSPHKSALLTFTPPRFTLTHNRSPAPTLQYVKKYVTHTTHLIRRIATKHHGIKEQDRLRLVHSLLLNRILYQLPYLNLTSTQLDSLDAFLRKTYRHALLLPPHAPTHHLLDLGIHNTIREHLDAHHMSQLTRLASSPTGRYILNSINILPPTIPIPHSPFHRTYVTASESTQSLATCTQLSIKPGD</sequence>
<name>A0AC60PF67_IXOPE</name>
<reference evidence="1 2" key="1">
    <citation type="journal article" date="2020" name="Cell">
        <title>Large-Scale Comparative Analyses of Tick Genomes Elucidate Their Genetic Diversity and Vector Capacities.</title>
        <authorList>
            <consortium name="Tick Genome and Microbiome Consortium (TIGMIC)"/>
            <person name="Jia N."/>
            <person name="Wang J."/>
            <person name="Shi W."/>
            <person name="Du L."/>
            <person name="Sun Y."/>
            <person name="Zhan W."/>
            <person name="Jiang J.F."/>
            <person name="Wang Q."/>
            <person name="Zhang B."/>
            <person name="Ji P."/>
            <person name="Bell-Sakyi L."/>
            <person name="Cui X.M."/>
            <person name="Yuan T.T."/>
            <person name="Jiang B.G."/>
            <person name="Yang W.F."/>
            <person name="Lam T.T."/>
            <person name="Chang Q.C."/>
            <person name="Ding S.J."/>
            <person name="Wang X.J."/>
            <person name="Zhu J.G."/>
            <person name="Ruan X.D."/>
            <person name="Zhao L."/>
            <person name="Wei J.T."/>
            <person name="Ye R.Z."/>
            <person name="Que T.C."/>
            <person name="Du C.H."/>
            <person name="Zhou Y.H."/>
            <person name="Cheng J.X."/>
            <person name="Dai P.F."/>
            <person name="Guo W.B."/>
            <person name="Han X.H."/>
            <person name="Huang E.J."/>
            <person name="Li L.F."/>
            <person name="Wei W."/>
            <person name="Gao Y.C."/>
            <person name="Liu J.Z."/>
            <person name="Shao H.Z."/>
            <person name="Wang X."/>
            <person name="Wang C.C."/>
            <person name="Yang T.C."/>
            <person name="Huo Q.B."/>
            <person name="Li W."/>
            <person name="Chen H.Y."/>
            <person name="Chen S.E."/>
            <person name="Zhou L.G."/>
            <person name="Ni X.B."/>
            <person name="Tian J.H."/>
            <person name="Sheng Y."/>
            <person name="Liu T."/>
            <person name="Pan Y.S."/>
            <person name="Xia L.Y."/>
            <person name="Li J."/>
            <person name="Zhao F."/>
            <person name="Cao W.C."/>
        </authorList>
    </citation>
    <scope>NUCLEOTIDE SEQUENCE [LARGE SCALE GENOMIC DNA]</scope>
    <source>
        <strain evidence="1">Iper-2018</strain>
    </source>
</reference>
<proteinExistence type="predicted"/>
<accession>A0AC60PF67</accession>
<gene>
    <name evidence="1" type="ORF">HPB47_004623</name>
</gene>